<dbReference type="InterPro" id="IPR029045">
    <property type="entry name" value="ClpP/crotonase-like_dom_sf"/>
</dbReference>
<feature type="signal peptide" evidence="1">
    <location>
        <begin position="1"/>
        <end position="18"/>
    </location>
</feature>
<evidence type="ECO:0000313" key="3">
    <source>
        <dbReference type="Proteomes" id="UP000055702"/>
    </source>
</evidence>
<sequence>MYYLLLAMLLTLTGCASKQPSFSLVIDPLLPSVINYSGEIDPDNVAAFEQSIANSSTQITSLVITSGGGDVFAGIRLGELVYQHKLKVLVDKVCASSCANYIVTASDNVTIKQDALLGWHGGALQPLLYDPESIPLHLKGMKEYVKRWAEAERIFFDKVKVNQAVTVLGMMPGLNDKRNTPLYSYDQQTLKALGLHITFEDKQATVSKTGEEIVQIFSLSPEVLDTLLLQHAQRLQQL</sequence>
<keyword evidence="1" id="KW-0732">Signal</keyword>
<evidence type="ECO:0000313" key="2">
    <source>
        <dbReference type="EMBL" id="KVW99848.1"/>
    </source>
</evidence>
<organism evidence="2">
    <name type="scientific">Shewanella frigidimarina</name>
    <dbReference type="NCBI Taxonomy" id="56812"/>
    <lineage>
        <taxon>Bacteria</taxon>
        <taxon>Pseudomonadati</taxon>
        <taxon>Pseudomonadota</taxon>
        <taxon>Gammaproteobacteria</taxon>
        <taxon>Alteromonadales</taxon>
        <taxon>Shewanellaceae</taxon>
        <taxon>Shewanella</taxon>
    </lineage>
</organism>
<evidence type="ECO:0008006" key="4">
    <source>
        <dbReference type="Google" id="ProtNLM"/>
    </source>
</evidence>
<gene>
    <name evidence="2" type="ORF">AWJ07_11135</name>
</gene>
<comment type="caution">
    <text evidence="2">The sequence shown here is derived from an EMBL/GenBank/DDBJ whole genome shotgun (WGS) entry which is preliminary data.</text>
</comment>
<reference evidence="2 3" key="1">
    <citation type="submission" date="2016-01" db="EMBL/GenBank/DDBJ databases">
        <title>Draft genome of the antarctic isolate Shewanella frigidimarina Ag06-30.</title>
        <authorList>
            <person name="Parmeciano Di Noto G."/>
            <person name="Vazquez S."/>
            <person name="Mac Cormack W."/>
            <person name="Iriarte A."/>
            <person name="Quiroga C."/>
        </authorList>
    </citation>
    <scope>NUCLEOTIDE SEQUENCE [LARGE SCALE GENOMIC DNA]</scope>
    <source>
        <strain evidence="2 3">Ag06-30</strain>
    </source>
</reference>
<protein>
    <recommendedName>
        <fullName evidence="4">Lipoprotein</fullName>
    </recommendedName>
</protein>
<dbReference type="EMBL" id="LRDC01000090">
    <property type="protein sequence ID" value="KVW99848.1"/>
    <property type="molecule type" value="Genomic_DNA"/>
</dbReference>
<name>A0A106BWD4_SHEFR</name>
<dbReference type="RefSeq" id="WP_059748028.1">
    <property type="nucleotide sequence ID" value="NZ_JBOZOX010000002.1"/>
</dbReference>
<accession>A0A106BWD4</accession>
<dbReference type="AlphaFoldDB" id="A0A106BWD4"/>
<proteinExistence type="predicted"/>
<feature type="chain" id="PRO_5007125788" description="Lipoprotein" evidence="1">
    <location>
        <begin position="19"/>
        <end position="238"/>
    </location>
</feature>
<dbReference type="Gene3D" id="3.90.226.10">
    <property type="entry name" value="2-enoyl-CoA Hydratase, Chain A, domain 1"/>
    <property type="match status" value="1"/>
</dbReference>
<evidence type="ECO:0000256" key="1">
    <source>
        <dbReference type="SAM" id="SignalP"/>
    </source>
</evidence>
<dbReference type="SUPFAM" id="SSF52096">
    <property type="entry name" value="ClpP/crotonase"/>
    <property type="match status" value="1"/>
</dbReference>
<dbReference type="Proteomes" id="UP000055702">
    <property type="component" value="Unassembled WGS sequence"/>
</dbReference>